<name>A0A5S9PFS8_9GAMM</name>
<dbReference type="EMBL" id="CACSIO010000009">
    <property type="protein sequence ID" value="CAA0102905.1"/>
    <property type="molecule type" value="Genomic_DNA"/>
</dbReference>
<dbReference type="InterPro" id="IPR012337">
    <property type="entry name" value="RNaseH-like_sf"/>
</dbReference>
<reference evidence="1 2" key="1">
    <citation type="submission" date="2019-11" db="EMBL/GenBank/DDBJ databases">
        <authorList>
            <person name="Holert J."/>
        </authorList>
    </citation>
    <scope>NUCLEOTIDE SEQUENCE [LARGE SCALE GENOMIC DNA]</scope>
    <source>
        <strain evidence="1">SB11_3</strain>
    </source>
</reference>
<dbReference type="AlphaFoldDB" id="A0A5S9PFS8"/>
<sequence>MSRSGYYQWCLKRGALSPHRQTQHHRDRAISKTFDDAKGRDGAGRTQAELIDQRMCRDIKTIVDSVKRQKLTPKAAKKFKVTTNSNHELPIAPNLQDSDFNADGPNQKWAGDIIYLHTSEGWLYLAVIIDLYLRG</sequence>
<evidence type="ECO:0008006" key="3">
    <source>
        <dbReference type="Google" id="ProtNLM"/>
    </source>
</evidence>
<gene>
    <name evidence="1" type="ORF">OPDIPICF_04492</name>
</gene>
<dbReference type="SUPFAM" id="SSF53098">
    <property type="entry name" value="Ribonuclease H-like"/>
    <property type="match status" value="1"/>
</dbReference>
<proteinExistence type="predicted"/>
<dbReference type="InterPro" id="IPR050900">
    <property type="entry name" value="Transposase_IS3/IS150/IS904"/>
</dbReference>
<dbReference type="Proteomes" id="UP000441399">
    <property type="component" value="Unassembled WGS sequence"/>
</dbReference>
<accession>A0A5S9PFS8</accession>
<organism evidence="1 2">
    <name type="scientific">BD1-7 clade bacterium</name>
    <dbReference type="NCBI Taxonomy" id="2029982"/>
    <lineage>
        <taxon>Bacteria</taxon>
        <taxon>Pseudomonadati</taxon>
        <taxon>Pseudomonadota</taxon>
        <taxon>Gammaproteobacteria</taxon>
        <taxon>Cellvibrionales</taxon>
        <taxon>Spongiibacteraceae</taxon>
        <taxon>BD1-7 clade</taxon>
    </lineage>
</organism>
<evidence type="ECO:0000313" key="2">
    <source>
        <dbReference type="Proteomes" id="UP000441399"/>
    </source>
</evidence>
<dbReference type="PANTHER" id="PTHR46889:SF6">
    <property type="entry name" value="TRANSPOSASE INSF FOR INSERTION SEQUENCE IS3B"/>
    <property type="match status" value="1"/>
</dbReference>
<protein>
    <recommendedName>
        <fullName evidence="3">Integrase catalytic domain-containing protein</fullName>
    </recommendedName>
</protein>
<keyword evidence="2" id="KW-1185">Reference proteome</keyword>
<evidence type="ECO:0000313" key="1">
    <source>
        <dbReference type="EMBL" id="CAA0102905.1"/>
    </source>
</evidence>
<dbReference type="PANTHER" id="PTHR46889">
    <property type="entry name" value="TRANSPOSASE INSF FOR INSERTION SEQUENCE IS3B-RELATED"/>
    <property type="match status" value="1"/>
</dbReference>